<feature type="domain" description="RCK C-terminal" evidence="8">
    <location>
        <begin position="217"/>
        <end position="301"/>
    </location>
</feature>
<evidence type="ECO:0000313" key="9">
    <source>
        <dbReference type="EMBL" id="KGG21772.1"/>
    </source>
</evidence>
<dbReference type="PANTHER" id="PTHR43652">
    <property type="entry name" value="BASIC AMINO ACID ANTIPORTER YFCC-RELATED"/>
    <property type="match status" value="1"/>
</dbReference>
<comment type="caution">
    <text evidence="9">The sequence shown here is derived from an EMBL/GenBank/DDBJ whole genome shotgun (WGS) entry which is preliminary data.</text>
</comment>
<feature type="domain" description="RCK C-terminal" evidence="8">
    <location>
        <begin position="312"/>
        <end position="396"/>
    </location>
</feature>
<dbReference type="InterPro" id="IPR031312">
    <property type="entry name" value="Na/sul_symport_CS"/>
</dbReference>
<feature type="transmembrane region" description="Helical" evidence="7">
    <location>
        <begin position="414"/>
        <end position="442"/>
    </location>
</feature>
<evidence type="ECO:0000256" key="6">
    <source>
        <dbReference type="ARBA" id="ARBA00023136"/>
    </source>
</evidence>
<accession>A0A0A2C891</accession>
<evidence type="ECO:0000259" key="8">
    <source>
        <dbReference type="PROSITE" id="PS51202"/>
    </source>
</evidence>
<dbReference type="InterPro" id="IPR036721">
    <property type="entry name" value="RCK_C_sf"/>
</dbReference>
<keyword evidence="3 7" id="KW-0812">Transmembrane</keyword>
<feature type="transmembrane region" description="Helical" evidence="7">
    <location>
        <begin position="582"/>
        <end position="600"/>
    </location>
</feature>
<dbReference type="GO" id="GO:0006813">
    <property type="term" value="P:potassium ion transport"/>
    <property type="evidence" value="ECO:0007669"/>
    <property type="project" value="InterPro"/>
</dbReference>
<dbReference type="PANTHER" id="PTHR43652:SF2">
    <property type="entry name" value="BASIC AMINO ACID ANTIPORTER YFCC-RELATED"/>
    <property type="match status" value="1"/>
</dbReference>
<keyword evidence="2" id="KW-0813">Transport</keyword>
<feature type="transmembrane region" description="Helical" evidence="7">
    <location>
        <begin position="542"/>
        <end position="562"/>
    </location>
</feature>
<dbReference type="GO" id="GO:0005886">
    <property type="term" value="C:plasma membrane"/>
    <property type="evidence" value="ECO:0007669"/>
    <property type="project" value="TreeGrafter"/>
</dbReference>
<dbReference type="EMBL" id="JNAX01000005">
    <property type="protein sequence ID" value="KGG21772.1"/>
    <property type="molecule type" value="Genomic_DNA"/>
</dbReference>
<feature type="transmembrane region" description="Helical" evidence="7">
    <location>
        <begin position="144"/>
        <end position="169"/>
    </location>
</feature>
<feature type="transmembrane region" description="Helical" evidence="7">
    <location>
        <begin position="12"/>
        <end position="29"/>
    </location>
</feature>
<dbReference type="InterPro" id="IPR004680">
    <property type="entry name" value="Cit_transptr-like_dom"/>
</dbReference>
<feature type="transmembrane region" description="Helical" evidence="7">
    <location>
        <begin position="463"/>
        <end position="494"/>
    </location>
</feature>
<feature type="transmembrane region" description="Helical" evidence="7">
    <location>
        <begin position="181"/>
        <end position="203"/>
    </location>
</feature>
<dbReference type="SUPFAM" id="SSF116726">
    <property type="entry name" value="TrkA C-terminal domain-like"/>
    <property type="match status" value="2"/>
</dbReference>
<dbReference type="GO" id="GO:0008324">
    <property type="term" value="F:monoatomic cation transmembrane transporter activity"/>
    <property type="evidence" value="ECO:0007669"/>
    <property type="project" value="InterPro"/>
</dbReference>
<dbReference type="PROSITE" id="PS51202">
    <property type="entry name" value="RCK_C"/>
    <property type="match status" value="2"/>
</dbReference>
<evidence type="ECO:0000256" key="4">
    <source>
        <dbReference type="ARBA" id="ARBA00022737"/>
    </source>
</evidence>
<dbReference type="InterPro" id="IPR006037">
    <property type="entry name" value="RCK_C"/>
</dbReference>
<evidence type="ECO:0000256" key="5">
    <source>
        <dbReference type="ARBA" id="ARBA00022989"/>
    </source>
</evidence>
<comment type="subcellular location">
    <subcellularLocation>
        <location evidence="1">Membrane</location>
        <topology evidence="1">Multi-pass membrane protein</topology>
    </subcellularLocation>
</comment>
<dbReference type="Pfam" id="PF03600">
    <property type="entry name" value="CitMHS"/>
    <property type="match status" value="1"/>
</dbReference>
<feature type="transmembrane region" description="Helical" evidence="7">
    <location>
        <begin position="500"/>
        <end position="530"/>
    </location>
</feature>
<organism evidence="9 10">
    <name type="scientific">Prochlorococcus marinus str. PAC1</name>
    <dbReference type="NCBI Taxonomy" id="59924"/>
    <lineage>
        <taxon>Bacteria</taxon>
        <taxon>Bacillati</taxon>
        <taxon>Cyanobacteriota</taxon>
        <taxon>Cyanophyceae</taxon>
        <taxon>Synechococcales</taxon>
        <taxon>Prochlorococcaceae</taxon>
        <taxon>Prochlorococcus</taxon>
    </lineage>
</organism>
<sequence length="605" mass="65234">MNEISTVLENPKAVITLAVLIIAVFLFVSSALAPELTGLLSVALLMATGVLSPQKALAGFGSPALITLMGLFAVSAALFKSGALDRLRELIASESIRTPRRLIALLGLVVAPVSGVVPNTPVVASLLPVIEAWCVKRKLSPSRVLLPLSFATVLGGTLTLLGSSVNLLVSDISDQLGYGPFDLFTFTAIGVPIWLFGTAYMLLAPQSLLPDRGRISSEYGGSSDQTGYFTEVTIPSDSELVGHSLRNSRLQRRFDVDVLEIQRENEILLPPLADRIIQSGDRLLIRITRSDLLRLKQEHTVQLNKNLNIEKNFFLSNIDESQQTVEVLLPAGSTLAGASLRELRFRQRHNATVLALRRGQQTVQERLGQAILREGDVLLLQAPRDSIRGLQDSNDLLVLDQFENDLPTVTRKPIAIGIAIAMLIIPSITDLPLVASVLMAVIAMVWGGCLRPAEVQRSIRLDVILLLGSLSSFSVAMQTTGLADAFANILILILKDLSTYSALLVIFLSTTIFTQFVSNAASVALLAPIAVQLAPSMGLPPLALLITVLFGASQSFLTPMGYQTNLMVFGPGRYQFLDVTRYGAGLTILMTLLVPGLILLKYGIS</sequence>
<dbReference type="Pfam" id="PF02080">
    <property type="entry name" value="TrkA_C"/>
    <property type="match status" value="2"/>
</dbReference>
<feature type="transmembrane region" description="Helical" evidence="7">
    <location>
        <begin position="60"/>
        <end position="81"/>
    </location>
</feature>
<dbReference type="Gene3D" id="3.30.70.1450">
    <property type="entry name" value="Regulator of K+ conductance, C-terminal domain"/>
    <property type="match status" value="2"/>
</dbReference>
<dbReference type="RefSeq" id="WP_036904797.1">
    <property type="nucleotide sequence ID" value="NZ_CP138967.1"/>
</dbReference>
<keyword evidence="4" id="KW-0677">Repeat</keyword>
<name>A0A0A2C891_PROMR</name>
<dbReference type="Proteomes" id="UP000030392">
    <property type="component" value="Unassembled WGS sequence"/>
</dbReference>
<protein>
    <submittedName>
        <fullName evidence="9">Di/tricarboxylate transporter</fullName>
    </submittedName>
</protein>
<evidence type="ECO:0000313" key="10">
    <source>
        <dbReference type="Proteomes" id="UP000030392"/>
    </source>
</evidence>
<keyword evidence="6 7" id="KW-0472">Membrane</keyword>
<reference evidence="10" key="1">
    <citation type="journal article" date="2014" name="Sci. Data">
        <title>Genomes of diverse isolates of the marine cyanobacterium Prochlorococcus.</title>
        <authorList>
            <person name="Biller S."/>
            <person name="Berube P."/>
            <person name="Thompson J."/>
            <person name="Kelly L."/>
            <person name="Roggensack S."/>
            <person name="Awad L."/>
            <person name="Roache-Johnson K."/>
            <person name="Ding H."/>
            <person name="Giovannoni S.J."/>
            <person name="Moore L.R."/>
            <person name="Chisholm S.W."/>
        </authorList>
    </citation>
    <scope>NUCLEOTIDE SEQUENCE [LARGE SCALE GENOMIC DNA]</scope>
    <source>
        <strain evidence="10">PAC1</strain>
    </source>
</reference>
<evidence type="ECO:0000256" key="3">
    <source>
        <dbReference type="ARBA" id="ARBA00022692"/>
    </source>
</evidence>
<evidence type="ECO:0000256" key="2">
    <source>
        <dbReference type="ARBA" id="ARBA00022448"/>
    </source>
</evidence>
<keyword evidence="5 7" id="KW-1133">Transmembrane helix</keyword>
<evidence type="ECO:0000256" key="7">
    <source>
        <dbReference type="SAM" id="Phobius"/>
    </source>
</evidence>
<dbReference type="AlphaFoldDB" id="A0A0A2C891"/>
<gene>
    <name evidence="9" type="ORF">EV03_0512</name>
</gene>
<feature type="transmembrane region" description="Helical" evidence="7">
    <location>
        <begin position="102"/>
        <end position="124"/>
    </location>
</feature>
<proteinExistence type="predicted"/>
<dbReference type="PROSITE" id="PS01271">
    <property type="entry name" value="NA_SULFATE"/>
    <property type="match status" value="1"/>
</dbReference>
<dbReference type="InterPro" id="IPR051679">
    <property type="entry name" value="DASS-Related_Transporters"/>
</dbReference>
<evidence type="ECO:0000256" key="1">
    <source>
        <dbReference type="ARBA" id="ARBA00004141"/>
    </source>
</evidence>